<dbReference type="PANTHER" id="PTHR30483">
    <property type="entry name" value="LEUCINE-SPECIFIC-BINDING PROTEIN"/>
    <property type="match status" value="1"/>
</dbReference>
<dbReference type="InterPro" id="IPR000709">
    <property type="entry name" value="Leu_Ile_Val-bd"/>
</dbReference>
<feature type="domain" description="Leucine-binding protein" evidence="6">
    <location>
        <begin position="54"/>
        <end position="406"/>
    </location>
</feature>
<evidence type="ECO:0000259" key="6">
    <source>
        <dbReference type="Pfam" id="PF13458"/>
    </source>
</evidence>
<dbReference type="Proteomes" id="UP001200313">
    <property type="component" value="Unassembled WGS sequence"/>
</dbReference>
<evidence type="ECO:0000313" key="7">
    <source>
        <dbReference type="EMBL" id="MCG4528901.1"/>
    </source>
</evidence>
<keyword evidence="2" id="KW-0813">Transport</keyword>
<dbReference type="PRINTS" id="PR00337">
    <property type="entry name" value="LEUILEVALBP"/>
</dbReference>
<comment type="similarity">
    <text evidence="1">Belongs to the leucine-binding protein family.</text>
</comment>
<gene>
    <name evidence="7" type="ORF">L0P79_17830</name>
</gene>
<dbReference type="RefSeq" id="WP_238075116.1">
    <property type="nucleotide sequence ID" value="NZ_JAKNJB010000049.1"/>
</dbReference>
<keyword evidence="3 5" id="KW-0732">Signal</keyword>
<feature type="chain" id="PRO_5047449838" evidence="5">
    <location>
        <begin position="22"/>
        <end position="415"/>
    </location>
</feature>
<dbReference type="InterPro" id="IPR051010">
    <property type="entry name" value="BCAA_transport"/>
</dbReference>
<dbReference type="EMBL" id="JAKNJB010000049">
    <property type="protein sequence ID" value="MCG4528901.1"/>
    <property type="molecule type" value="Genomic_DNA"/>
</dbReference>
<evidence type="ECO:0000256" key="5">
    <source>
        <dbReference type="SAM" id="SignalP"/>
    </source>
</evidence>
<name>A0ABS9MDJ5_9FIRM</name>
<evidence type="ECO:0000256" key="2">
    <source>
        <dbReference type="ARBA" id="ARBA00022448"/>
    </source>
</evidence>
<dbReference type="PANTHER" id="PTHR30483:SF6">
    <property type="entry name" value="PERIPLASMIC BINDING PROTEIN OF ABC TRANSPORTER FOR NATURAL AMINO ACIDS"/>
    <property type="match status" value="1"/>
</dbReference>
<dbReference type="PROSITE" id="PS51257">
    <property type="entry name" value="PROKAR_LIPOPROTEIN"/>
    <property type="match status" value="1"/>
</dbReference>
<dbReference type="InterPro" id="IPR028081">
    <property type="entry name" value="Leu-bd"/>
</dbReference>
<organism evidence="7 8">
    <name type="scientific">Intestinimonas massiliensis</name>
    <name type="common">ex Afouda et al. 2020</name>
    <dbReference type="NCBI Taxonomy" id="1673721"/>
    <lineage>
        <taxon>Bacteria</taxon>
        <taxon>Bacillati</taxon>
        <taxon>Bacillota</taxon>
        <taxon>Clostridia</taxon>
        <taxon>Eubacteriales</taxon>
        <taxon>Intestinimonas</taxon>
    </lineage>
</organism>
<evidence type="ECO:0000256" key="1">
    <source>
        <dbReference type="ARBA" id="ARBA00010062"/>
    </source>
</evidence>
<dbReference type="Pfam" id="PF13458">
    <property type="entry name" value="Peripla_BP_6"/>
    <property type="match status" value="1"/>
</dbReference>
<evidence type="ECO:0000256" key="4">
    <source>
        <dbReference type="ARBA" id="ARBA00022970"/>
    </source>
</evidence>
<accession>A0ABS9MDJ5</accession>
<dbReference type="CDD" id="cd06347">
    <property type="entry name" value="PBP1_ABC_LivK_ligand_binding-like"/>
    <property type="match status" value="1"/>
</dbReference>
<comment type="caution">
    <text evidence="7">The sequence shown here is derived from an EMBL/GenBank/DDBJ whole genome shotgun (WGS) entry which is preliminary data.</text>
</comment>
<proteinExistence type="inferred from homology"/>
<dbReference type="Gene3D" id="3.40.50.2300">
    <property type="match status" value="2"/>
</dbReference>
<protein>
    <submittedName>
        <fullName evidence="7">ABC transporter substrate-binding protein</fullName>
    </submittedName>
</protein>
<evidence type="ECO:0000313" key="8">
    <source>
        <dbReference type="Proteomes" id="UP001200313"/>
    </source>
</evidence>
<feature type="signal peptide" evidence="5">
    <location>
        <begin position="1"/>
        <end position="21"/>
    </location>
</feature>
<keyword evidence="8" id="KW-1185">Reference proteome</keyword>
<evidence type="ECO:0000256" key="3">
    <source>
        <dbReference type="ARBA" id="ARBA00022729"/>
    </source>
</evidence>
<dbReference type="SUPFAM" id="SSF53822">
    <property type="entry name" value="Periplasmic binding protein-like I"/>
    <property type="match status" value="1"/>
</dbReference>
<sequence>MKKFRALSLALVAAMCFSLLAGCGGGSSASPSPSASAPTASQPAETGSVGESGEITIALITNTTGDYAQYGIPVHNGAKLYIDQLNANGGINGKTIKVLEYDDKADGIETVNAFNLAMDNGITAVIGSVLTGATIALADATYEVNMPQITASATAAGVTMIDPEDENSEIRTNVFRSCFIDPFQGEKMADYAYNKLGARTAGILFETGNDYSEGLKDAFVKKAAELGLEVVATEAFATGDKDYKAQMTNIASKNPDVVFCPIYYGEAGLAITQGRQAGITATFLGGDGFGGIRDYASPEDLEGTVYCSGYAPGTESVAQFEADYQATYGEPVPNMFAPLAYDAAMLMCNALKSAEDAGLTAGTDEYKQAVIDALAANDGTEGITGSYTFDPYNNPIKSAAMIQLQGGEEKFTELY</sequence>
<reference evidence="7 8" key="1">
    <citation type="submission" date="2022-01" db="EMBL/GenBank/DDBJ databases">
        <title>Collection of gut derived symbiotic bacterial strains cultured from healthy donors.</title>
        <authorList>
            <person name="Lin H."/>
            <person name="Kohout C."/>
            <person name="Waligurski E."/>
            <person name="Pamer E.G."/>
        </authorList>
    </citation>
    <scope>NUCLEOTIDE SEQUENCE [LARGE SCALE GENOMIC DNA]</scope>
    <source>
        <strain evidence="7 8">DFI.3.7</strain>
    </source>
</reference>
<keyword evidence="4" id="KW-0029">Amino-acid transport</keyword>
<dbReference type="InterPro" id="IPR028082">
    <property type="entry name" value="Peripla_BP_I"/>
</dbReference>